<dbReference type="EMBL" id="BNBD01000004">
    <property type="protein sequence ID" value="GHF44588.1"/>
    <property type="molecule type" value="Genomic_DNA"/>
</dbReference>
<reference evidence="2" key="2">
    <citation type="submission" date="2020-09" db="EMBL/GenBank/DDBJ databases">
        <authorList>
            <person name="Sun Q."/>
            <person name="Ohkuma M."/>
        </authorList>
    </citation>
    <scope>NUCLEOTIDE SEQUENCE</scope>
    <source>
        <strain evidence="2">JCM 4059</strain>
    </source>
</reference>
<dbReference type="Proteomes" id="UP000638313">
    <property type="component" value="Unassembled WGS sequence"/>
</dbReference>
<keyword evidence="1" id="KW-1133">Transmembrane helix</keyword>
<reference evidence="2" key="1">
    <citation type="journal article" date="2014" name="Int. J. Syst. Evol. Microbiol.">
        <title>Complete genome sequence of Corynebacterium casei LMG S-19264T (=DSM 44701T), isolated from a smear-ripened cheese.</title>
        <authorList>
            <consortium name="US DOE Joint Genome Institute (JGI-PGF)"/>
            <person name="Walter F."/>
            <person name="Albersmeier A."/>
            <person name="Kalinowski J."/>
            <person name="Ruckert C."/>
        </authorList>
    </citation>
    <scope>NUCLEOTIDE SEQUENCE</scope>
    <source>
        <strain evidence="2">JCM 4059</strain>
    </source>
</reference>
<feature type="transmembrane region" description="Helical" evidence="1">
    <location>
        <begin position="195"/>
        <end position="213"/>
    </location>
</feature>
<feature type="transmembrane region" description="Helical" evidence="1">
    <location>
        <begin position="122"/>
        <end position="143"/>
    </location>
</feature>
<dbReference type="RefSeq" id="WP_190129792.1">
    <property type="nucleotide sequence ID" value="NZ_BNBD01000004.1"/>
</dbReference>
<proteinExistence type="predicted"/>
<gene>
    <name evidence="2" type="ORF">GCM10010218_27510</name>
</gene>
<evidence type="ECO:0000256" key="1">
    <source>
        <dbReference type="SAM" id="Phobius"/>
    </source>
</evidence>
<name>A0A919ECY0_9ACTN</name>
<sequence>MGWGWLQLSTDGTQGGGIRLKYPDAAFTTAVEARADLQRHLDRGADEPHFAKAAAAWRDASPTAKAVRSLPYAWTLYEIPRGSTPAAAANTTAREQARHLLDQPSAAGRTRSSRPWQAGPRFPLVLFVLGLLFLGGCGLKLVADGLTDHREPTCDGKAMRPWDVCVTTRAGRSGSSQYTETYQEKADALAHSTDFSVPLGVALLVLCVALLLWRHSRTKRRAQWAKEQEN</sequence>
<evidence type="ECO:0000313" key="3">
    <source>
        <dbReference type="Proteomes" id="UP000638313"/>
    </source>
</evidence>
<organism evidence="2 3">
    <name type="scientific">Streptomyces mashuensis</name>
    <dbReference type="NCBI Taxonomy" id="33904"/>
    <lineage>
        <taxon>Bacteria</taxon>
        <taxon>Bacillati</taxon>
        <taxon>Actinomycetota</taxon>
        <taxon>Actinomycetes</taxon>
        <taxon>Kitasatosporales</taxon>
        <taxon>Streptomycetaceae</taxon>
        <taxon>Streptomyces</taxon>
    </lineage>
</organism>
<dbReference type="AlphaFoldDB" id="A0A919ECY0"/>
<protein>
    <submittedName>
        <fullName evidence="2">Uncharacterized protein</fullName>
    </submittedName>
</protein>
<keyword evidence="1" id="KW-0812">Transmembrane</keyword>
<keyword evidence="1" id="KW-0472">Membrane</keyword>
<evidence type="ECO:0000313" key="2">
    <source>
        <dbReference type="EMBL" id="GHF44588.1"/>
    </source>
</evidence>
<keyword evidence="3" id="KW-1185">Reference proteome</keyword>
<accession>A0A919ECY0</accession>
<comment type="caution">
    <text evidence="2">The sequence shown here is derived from an EMBL/GenBank/DDBJ whole genome shotgun (WGS) entry which is preliminary data.</text>
</comment>